<keyword evidence="2" id="KW-1185">Reference proteome</keyword>
<dbReference type="AlphaFoldDB" id="A0A4Q2RDA9"/>
<sequence>MALAYKSDAPWNDTAWKRPAFDQLLAEAREIDDEPTRIAKYKQASEMIRGDGVHHLERFHPSNAE</sequence>
<proteinExistence type="predicted"/>
<protein>
    <submittedName>
        <fullName evidence="1">Uncharacterized protein</fullName>
    </submittedName>
</protein>
<accession>A0A4Q2RDA9</accession>
<reference evidence="1 2" key="2">
    <citation type="submission" date="2019-02" db="EMBL/GenBank/DDBJ databases">
        <title>'Lichenibacterium ramalinii' gen. nov. sp. nov., 'Lichenibacterium minor' gen. nov. sp. nov.</title>
        <authorList>
            <person name="Pankratov T."/>
        </authorList>
    </citation>
    <scope>NUCLEOTIDE SEQUENCE [LARGE SCALE GENOMIC DNA]</scope>
    <source>
        <strain evidence="1 2">RmlP001</strain>
    </source>
</reference>
<evidence type="ECO:0000313" key="2">
    <source>
        <dbReference type="Proteomes" id="UP000289411"/>
    </source>
</evidence>
<gene>
    <name evidence="1" type="ORF">D3272_12690</name>
</gene>
<dbReference type="Proteomes" id="UP000289411">
    <property type="component" value="Unassembled WGS sequence"/>
</dbReference>
<dbReference type="SUPFAM" id="SSF53850">
    <property type="entry name" value="Periplasmic binding protein-like II"/>
    <property type="match status" value="1"/>
</dbReference>
<name>A0A4Q2RDA9_9HYPH</name>
<dbReference type="Gene3D" id="3.10.105.10">
    <property type="entry name" value="Dipeptide-binding Protein, Domain 3"/>
    <property type="match status" value="1"/>
</dbReference>
<comment type="caution">
    <text evidence="1">The sequence shown here is derived from an EMBL/GenBank/DDBJ whole genome shotgun (WGS) entry which is preliminary data.</text>
</comment>
<organism evidence="1 2">
    <name type="scientific">Lichenibacterium ramalinae</name>
    <dbReference type="NCBI Taxonomy" id="2316527"/>
    <lineage>
        <taxon>Bacteria</taxon>
        <taxon>Pseudomonadati</taxon>
        <taxon>Pseudomonadota</taxon>
        <taxon>Alphaproteobacteria</taxon>
        <taxon>Hyphomicrobiales</taxon>
        <taxon>Lichenihabitantaceae</taxon>
        <taxon>Lichenibacterium</taxon>
    </lineage>
</organism>
<evidence type="ECO:0000313" key="1">
    <source>
        <dbReference type="EMBL" id="RYB04313.1"/>
    </source>
</evidence>
<dbReference type="OrthoDB" id="9803988at2"/>
<dbReference type="RefSeq" id="WP_129219568.1">
    <property type="nucleotide sequence ID" value="NZ_QYBC01000010.1"/>
</dbReference>
<dbReference type="EMBL" id="QYBC01000010">
    <property type="protein sequence ID" value="RYB04313.1"/>
    <property type="molecule type" value="Genomic_DNA"/>
</dbReference>
<reference evidence="1 2" key="1">
    <citation type="submission" date="2018-09" db="EMBL/GenBank/DDBJ databases">
        <authorList>
            <person name="Grouzdev D.S."/>
            <person name="Krutkina M.S."/>
        </authorList>
    </citation>
    <scope>NUCLEOTIDE SEQUENCE [LARGE SCALE GENOMIC DNA]</scope>
    <source>
        <strain evidence="1 2">RmlP001</strain>
    </source>
</reference>